<proteinExistence type="predicted"/>
<protein>
    <recommendedName>
        <fullName evidence="5">CobQ/CobB/MinD/ParA nucleotide binding domain-containing protein</fullName>
    </recommendedName>
</protein>
<evidence type="ECO:0008006" key="5">
    <source>
        <dbReference type="Google" id="ProtNLM"/>
    </source>
</evidence>
<dbReference type="Gene3D" id="3.40.50.300">
    <property type="entry name" value="P-loop containing nucleotide triphosphate hydrolases"/>
    <property type="match status" value="1"/>
</dbReference>
<evidence type="ECO:0000313" key="3">
    <source>
        <dbReference type="EMBL" id="RID92560.1"/>
    </source>
</evidence>
<dbReference type="InterPro" id="IPR050445">
    <property type="entry name" value="Bact_polysacc_biosynth/exp"/>
</dbReference>
<dbReference type="InterPro" id="IPR033756">
    <property type="entry name" value="YlxH/NBP35"/>
</dbReference>
<dbReference type="Pfam" id="PF10609">
    <property type="entry name" value="ParA"/>
    <property type="match status" value="1"/>
</dbReference>
<dbReference type="GO" id="GO:0005524">
    <property type="term" value="F:ATP binding"/>
    <property type="evidence" value="ECO:0007669"/>
    <property type="project" value="UniProtKB-KW"/>
</dbReference>
<reference evidence="3 4" key="1">
    <citation type="submission" date="2018-09" db="EMBL/GenBank/DDBJ databases">
        <title>Gemmobacter lutimaris sp. nov., a marine bacterium isolated from tidal flat.</title>
        <authorList>
            <person name="Lee D.W."/>
            <person name="Yoo Y."/>
            <person name="Kim J.-J."/>
            <person name="Kim B.S."/>
        </authorList>
    </citation>
    <scope>NUCLEOTIDE SEQUENCE [LARGE SCALE GENOMIC DNA]</scope>
    <source>
        <strain evidence="3 4">YJ-T1-11</strain>
    </source>
</reference>
<dbReference type="SUPFAM" id="SSF52540">
    <property type="entry name" value="P-loop containing nucleoside triphosphate hydrolases"/>
    <property type="match status" value="1"/>
</dbReference>
<dbReference type="Proteomes" id="UP000266649">
    <property type="component" value="Unassembled WGS sequence"/>
</dbReference>
<dbReference type="PANTHER" id="PTHR32309">
    <property type="entry name" value="TYROSINE-PROTEIN KINASE"/>
    <property type="match status" value="1"/>
</dbReference>
<dbReference type="PANTHER" id="PTHR32309:SF31">
    <property type="entry name" value="CAPSULAR EXOPOLYSACCHARIDE FAMILY"/>
    <property type="match status" value="1"/>
</dbReference>
<accession>A0A398BX81</accession>
<comment type="caution">
    <text evidence="3">The sequence shown here is derived from an EMBL/GenBank/DDBJ whole genome shotgun (WGS) entry which is preliminary data.</text>
</comment>
<name>A0A398BX81_9RHOB</name>
<organism evidence="3 4">
    <name type="scientific">Gemmobacter lutimaris</name>
    <dbReference type="NCBI Taxonomy" id="2306023"/>
    <lineage>
        <taxon>Bacteria</taxon>
        <taxon>Pseudomonadati</taxon>
        <taxon>Pseudomonadota</taxon>
        <taxon>Alphaproteobacteria</taxon>
        <taxon>Rhodobacterales</taxon>
        <taxon>Paracoccaceae</taxon>
        <taxon>Gemmobacter</taxon>
    </lineage>
</organism>
<dbReference type="InterPro" id="IPR027417">
    <property type="entry name" value="P-loop_NTPase"/>
</dbReference>
<keyword evidence="4" id="KW-1185">Reference proteome</keyword>
<evidence type="ECO:0000256" key="1">
    <source>
        <dbReference type="ARBA" id="ARBA00022741"/>
    </source>
</evidence>
<evidence type="ECO:0000256" key="2">
    <source>
        <dbReference type="ARBA" id="ARBA00022840"/>
    </source>
</evidence>
<evidence type="ECO:0000313" key="4">
    <source>
        <dbReference type="Proteomes" id="UP000266649"/>
    </source>
</evidence>
<dbReference type="AlphaFoldDB" id="A0A398BX81"/>
<gene>
    <name evidence="3" type="ORF">D2N39_07960</name>
</gene>
<keyword evidence="1" id="KW-0547">Nucleotide-binding</keyword>
<sequence>MARSPLRPMTTHRILVPQHIVRADIGPGMRKDNDFTARLEPDLPPRPGAIALFRPRTTELARLAPRAETIQVVPAATEPRHDPLKVWESLGKTVLNPDFLAGNGVFAHAEQNPVTAQFDILRTRVWQAMQERGWKRIAVTSPTHGCGKSLVAANLALALARLPGCRTVLMDLELRHPDLARLFGVQCGPLHEVLTGEQPLESHLRRVGDRLALALNGEAVAAGSETLLDPRSAGTLKAIVDHLDPSAVVIDLPHALGNDDVISVLPQVDCVLLIADATRTSAEDVRACERLFEGRVPLMGVVLNRADDGRRRRYRYGKGKR</sequence>
<dbReference type="EMBL" id="QXXQ01000003">
    <property type="protein sequence ID" value="RID92560.1"/>
    <property type="molecule type" value="Genomic_DNA"/>
</dbReference>
<keyword evidence="2" id="KW-0067">ATP-binding</keyword>